<dbReference type="OrthoDB" id="9795390at2"/>
<dbReference type="EMBL" id="RAPK01000011">
    <property type="protein sequence ID" value="RKD69759.1"/>
    <property type="molecule type" value="Genomic_DNA"/>
</dbReference>
<name>A0A419UXA0_9BACL</name>
<dbReference type="InterPro" id="IPR004147">
    <property type="entry name" value="ABC1_dom"/>
</dbReference>
<evidence type="ECO:0000256" key="1">
    <source>
        <dbReference type="ARBA" id="ARBA00009670"/>
    </source>
</evidence>
<feature type="domain" description="Protein kinase" evidence="3">
    <location>
        <begin position="116"/>
        <end position="403"/>
    </location>
</feature>
<keyword evidence="2" id="KW-0812">Transmembrane</keyword>
<dbReference type="Gene3D" id="1.10.510.10">
    <property type="entry name" value="Transferase(Phosphotransferase) domain 1"/>
    <property type="match status" value="1"/>
</dbReference>
<dbReference type="Proteomes" id="UP000285120">
    <property type="component" value="Unassembled WGS sequence"/>
</dbReference>
<accession>A0A419UXA0</accession>
<evidence type="ECO:0000256" key="2">
    <source>
        <dbReference type="SAM" id="Phobius"/>
    </source>
</evidence>
<dbReference type="GO" id="GO:0004672">
    <property type="term" value="F:protein kinase activity"/>
    <property type="evidence" value="ECO:0007669"/>
    <property type="project" value="InterPro"/>
</dbReference>
<evidence type="ECO:0000313" key="5">
    <source>
        <dbReference type="Proteomes" id="UP000285120"/>
    </source>
</evidence>
<sequence length="544" mass="63016">MKFMSWYRIITILAMSISMFLKVVWFKKRHAKHWNEAEWRELLRSQAAVYRKKALELEGLLIKLGQFLSTRADILPKEFIDELSDLIDRVPPEKWEDCLEIIESEWQEDIYTYLESIDTDPVAAASIGQVYKAVLIDGRQAAVKVRRPGIEKIIRADFKALRMVMALADRFTKIGDSTDMKRLYKEIEDVIGDELNFYKEYKNAMSFSERYKDSEQFFIPAYEKALCTEKVLVMEWIDGVKVTDTAFIEEQGLPKNELALRLLTGFLEQALKAGKFHADPHPGNIFLNKDGTFWLIDFGMAGTITPAQAGSLRKIVAGFVFDRYEDSIDAMGELGFLLEHADKDRLKEKFEELMVRYFQEDMSQWDERKVEAYLEDIQDLMEKEPIQMPSEFAFLGRAVSTLIGVLYIIDPDLDLIEASKPPVMDWIIANQEETGGAGWQSIAKDYARPLLSVPSDVQAYLRAPDKKRISEERQRQFTFEYSVHLQNRLFLFISFWLLAAGGVILAYLTFWLPAAAAFTASLCSLIWIWRAGTAFRYRTRQWNR</sequence>
<dbReference type="AlphaFoldDB" id="A0A419UXA0"/>
<dbReference type="PANTHER" id="PTHR10566:SF113">
    <property type="entry name" value="PROTEIN ACTIVITY OF BC1 COMPLEX KINASE 7, CHLOROPLASTIC"/>
    <property type="match status" value="1"/>
</dbReference>
<dbReference type="Pfam" id="PF03109">
    <property type="entry name" value="ABC1"/>
    <property type="match status" value="1"/>
</dbReference>
<comment type="caution">
    <text evidence="4">The sequence shown here is derived from an EMBL/GenBank/DDBJ whole genome shotgun (WGS) entry which is preliminary data.</text>
</comment>
<dbReference type="PROSITE" id="PS50011">
    <property type="entry name" value="PROTEIN_KINASE_DOM"/>
    <property type="match status" value="1"/>
</dbReference>
<evidence type="ECO:0000313" key="4">
    <source>
        <dbReference type="EMBL" id="RKD69759.1"/>
    </source>
</evidence>
<dbReference type="InterPro" id="IPR050154">
    <property type="entry name" value="UbiB_kinase"/>
</dbReference>
<dbReference type="CDD" id="cd05121">
    <property type="entry name" value="ABC1_ADCK3-like"/>
    <property type="match status" value="1"/>
</dbReference>
<feature type="transmembrane region" description="Helical" evidence="2">
    <location>
        <begin position="6"/>
        <end position="25"/>
    </location>
</feature>
<gene>
    <name evidence="4" type="ORF">ATL39_3186</name>
</gene>
<reference evidence="4 5" key="1">
    <citation type="submission" date="2018-09" db="EMBL/GenBank/DDBJ databases">
        <title>Genomic Encyclopedia of Archaeal and Bacterial Type Strains, Phase II (KMG-II): from individual species to whole genera.</title>
        <authorList>
            <person name="Goeker M."/>
        </authorList>
    </citation>
    <scope>NUCLEOTIDE SEQUENCE [LARGE SCALE GENOMIC DNA]</scope>
    <source>
        <strain evidence="4 5">DSM 17008</strain>
    </source>
</reference>
<keyword evidence="2" id="KW-0472">Membrane</keyword>
<feature type="transmembrane region" description="Helical" evidence="2">
    <location>
        <begin position="514"/>
        <end position="535"/>
    </location>
</feature>
<dbReference type="PANTHER" id="PTHR10566">
    <property type="entry name" value="CHAPERONE-ACTIVITY OF BC1 COMPLEX CABC1 -RELATED"/>
    <property type="match status" value="1"/>
</dbReference>
<protein>
    <submittedName>
        <fullName evidence="4">Putative unusual protein kinase regulating ubiquinone biosynthesis (AarF/ABC1/UbiB family)</fullName>
    </submittedName>
</protein>
<keyword evidence="2" id="KW-1133">Transmembrane helix</keyword>
<comment type="similarity">
    <text evidence="1">Belongs to the protein kinase superfamily. ADCK protein kinase family.</text>
</comment>
<keyword evidence="4" id="KW-0418">Kinase</keyword>
<keyword evidence="5" id="KW-1185">Reference proteome</keyword>
<dbReference type="SUPFAM" id="SSF56112">
    <property type="entry name" value="Protein kinase-like (PK-like)"/>
    <property type="match status" value="1"/>
</dbReference>
<keyword evidence="4" id="KW-0830">Ubiquinone</keyword>
<evidence type="ECO:0000259" key="3">
    <source>
        <dbReference type="PROSITE" id="PS50011"/>
    </source>
</evidence>
<dbReference type="InterPro" id="IPR011009">
    <property type="entry name" value="Kinase-like_dom_sf"/>
</dbReference>
<dbReference type="GO" id="GO:0005524">
    <property type="term" value="F:ATP binding"/>
    <property type="evidence" value="ECO:0007669"/>
    <property type="project" value="InterPro"/>
</dbReference>
<feature type="transmembrane region" description="Helical" evidence="2">
    <location>
        <begin position="489"/>
        <end position="508"/>
    </location>
</feature>
<keyword evidence="4" id="KW-0808">Transferase</keyword>
<proteinExistence type="inferred from homology"/>
<organism evidence="4 5">
    <name type="scientific">Sinobaca qinghaiensis</name>
    <dbReference type="NCBI Taxonomy" id="342944"/>
    <lineage>
        <taxon>Bacteria</taxon>
        <taxon>Bacillati</taxon>
        <taxon>Bacillota</taxon>
        <taxon>Bacilli</taxon>
        <taxon>Bacillales</taxon>
        <taxon>Sporolactobacillaceae</taxon>
        <taxon>Sinobaca</taxon>
    </lineage>
</organism>
<dbReference type="InterPro" id="IPR000719">
    <property type="entry name" value="Prot_kinase_dom"/>
</dbReference>